<dbReference type="RefSeq" id="WP_158957479.1">
    <property type="nucleotide sequence ID" value="NZ_CP046916.1"/>
</dbReference>
<keyword evidence="3" id="KW-1185">Reference proteome</keyword>
<dbReference type="AlphaFoldDB" id="A0A7Z2GQV0"/>
<proteinExistence type="predicted"/>
<organism evidence="1 3">
    <name type="scientific">Paraburkholderia acidisoli</name>
    <dbReference type="NCBI Taxonomy" id="2571748"/>
    <lineage>
        <taxon>Bacteria</taxon>
        <taxon>Pseudomonadati</taxon>
        <taxon>Pseudomonadota</taxon>
        <taxon>Betaproteobacteria</taxon>
        <taxon>Burkholderiales</taxon>
        <taxon>Burkholderiaceae</taxon>
        <taxon>Paraburkholderia</taxon>
    </lineage>
</organism>
<evidence type="ECO:0000313" key="2">
    <source>
        <dbReference type="EMBL" id="QGZ66333.1"/>
    </source>
</evidence>
<sequence>MNSVYEWFLERSAIMSADGNMPIYQADFCAYALTASYCKRTGQTMPSDGYLGALRPGASDPIWSDELGDAGWYEDRNFRIKGKIR</sequence>
<name>A0A7Z2GQV0_9BURK</name>
<reference evidence="1 3" key="1">
    <citation type="submission" date="2019-12" db="EMBL/GenBank/DDBJ databases">
        <title>Paraburkholderia acidiphila 7Q-K02 sp. nov and Paraburkholderia acidisoli DHF22 sp. nov., two strains isolated from forest soil.</title>
        <authorList>
            <person name="Gao Z."/>
            <person name="Qiu L."/>
        </authorList>
    </citation>
    <scope>NUCLEOTIDE SEQUENCE [LARGE SCALE GENOMIC DNA]</scope>
    <source>
        <strain evidence="1 3">DHF22</strain>
    </source>
</reference>
<protein>
    <submittedName>
        <fullName evidence="1">Uncharacterized protein</fullName>
    </submittedName>
</protein>
<accession>A0A7Z2GQV0</accession>
<dbReference type="KEGG" id="pacs:FAZ98_31055"/>
<evidence type="ECO:0000313" key="3">
    <source>
        <dbReference type="Proteomes" id="UP000433577"/>
    </source>
</evidence>
<dbReference type="Proteomes" id="UP000433577">
    <property type="component" value="Chromosome 4"/>
</dbReference>
<dbReference type="OrthoDB" id="9014276at2"/>
<dbReference type="KEGG" id="pacs:FAZ98_31560"/>
<dbReference type="EMBL" id="CP046916">
    <property type="protein sequence ID" value="QGZ66243.1"/>
    <property type="molecule type" value="Genomic_DNA"/>
</dbReference>
<gene>
    <name evidence="1" type="ORF">FAZ98_31055</name>
    <name evidence="2" type="ORF">FAZ98_31560</name>
</gene>
<dbReference type="EMBL" id="CP046916">
    <property type="protein sequence ID" value="QGZ66333.1"/>
    <property type="molecule type" value="Genomic_DNA"/>
</dbReference>
<evidence type="ECO:0000313" key="1">
    <source>
        <dbReference type="EMBL" id="QGZ66243.1"/>
    </source>
</evidence>